<dbReference type="SUPFAM" id="SSF47413">
    <property type="entry name" value="lambda repressor-like DNA-binding domains"/>
    <property type="match status" value="1"/>
</dbReference>
<dbReference type="GO" id="GO:0003677">
    <property type="term" value="F:DNA binding"/>
    <property type="evidence" value="ECO:0007669"/>
    <property type="project" value="InterPro"/>
</dbReference>
<gene>
    <name evidence="3" type="ORF">KOR34_45280</name>
</gene>
<dbReference type="PROSITE" id="PS50943">
    <property type="entry name" value="HTH_CROC1"/>
    <property type="match status" value="1"/>
</dbReference>
<sequence>MAREAEMDEQEAAFADKVRQLMQEQGKSQIELGEQMGVSQSAISNMLSRKCRPQRRTIDRAAEALGVPPTDLWPSYCSDDDSE</sequence>
<dbReference type="InterPro" id="IPR001387">
    <property type="entry name" value="Cro/C1-type_HTH"/>
</dbReference>
<evidence type="ECO:0000256" key="1">
    <source>
        <dbReference type="SAM" id="MobiDB-lite"/>
    </source>
</evidence>
<keyword evidence="4" id="KW-1185">Reference proteome</keyword>
<evidence type="ECO:0000313" key="4">
    <source>
        <dbReference type="Proteomes" id="UP000316714"/>
    </source>
</evidence>
<dbReference type="InterPro" id="IPR010982">
    <property type="entry name" value="Lambda_DNA-bd_dom_sf"/>
</dbReference>
<evidence type="ECO:0000313" key="3">
    <source>
        <dbReference type="EMBL" id="TWT31152.1"/>
    </source>
</evidence>
<evidence type="ECO:0000259" key="2">
    <source>
        <dbReference type="PROSITE" id="PS50943"/>
    </source>
</evidence>
<comment type="caution">
    <text evidence="3">The sequence shown here is derived from an EMBL/GenBank/DDBJ whole genome shotgun (WGS) entry which is preliminary data.</text>
</comment>
<dbReference type="CDD" id="cd00093">
    <property type="entry name" value="HTH_XRE"/>
    <property type="match status" value="1"/>
</dbReference>
<name>A0A5C5V074_9BACT</name>
<dbReference type="Pfam" id="PF13560">
    <property type="entry name" value="HTH_31"/>
    <property type="match status" value="1"/>
</dbReference>
<reference evidence="3 4" key="1">
    <citation type="submission" date="2019-02" db="EMBL/GenBank/DDBJ databases">
        <title>Deep-cultivation of Planctomycetes and their phenomic and genomic characterization uncovers novel biology.</title>
        <authorList>
            <person name="Wiegand S."/>
            <person name="Jogler M."/>
            <person name="Boedeker C."/>
            <person name="Pinto D."/>
            <person name="Vollmers J."/>
            <person name="Rivas-Marin E."/>
            <person name="Kohn T."/>
            <person name="Peeters S.H."/>
            <person name="Heuer A."/>
            <person name="Rast P."/>
            <person name="Oberbeckmann S."/>
            <person name="Bunk B."/>
            <person name="Jeske O."/>
            <person name="Meyerdierks A."/>
            <person name="Storesund J.E."/>
            <person name="Kallscheuer N."/>
            <person name="Luecker S."/>
            <person name="Lage O.M."/>
            <person name="Pohl T."/>
            <person name="Merkel B.J."/>
            <person name="Hornburger P."/>
            <person name="Mueller R.-W."/>
            <person name="Bruemmer F."/>
            <person name="Labrenz M."/>
            <person name="Spormann A.M."/>
            <person name="Op Den Camp H."/>
            <person name="Overmann J."/>
            <person name="Amann R."/>
            <person name="Jetten M.S.M."/>
            <person name="Mascher T."/>
            <person name="Medema M.H."/>
            <person name="Devos D.P."/>
            <person name="Kaster A.-K."/>
            <person name="Ovreas L."/>
            <person name="Rohde M."/>
            <person name="Galperin M.Y."/>
            <person name="Jogler C."/>
        </authorList>
    </citation>
    <scope>NUCLEOTIDE SEQUENCE [LARGE SCALE GENOMIC DNA]</scope>
    <source>
        <strain evidence="3 4">KOR34</strain>
    </source>
</reference>
<organism evidence="3 4">
    <name type="scientific">Posidoniimonas corsicana</name>
    <dbReference type="NCBI Taxonomy" id="1938618"/>
    <lineage>
        <taxon>Bacteria</taxon>
        <taxon>Pseudomonadati</taxon>
        <taxon>Planctomycetota</taxon>
        <taxon>Planctomycetia</taxon>
        <taxon>Pirellulales</taxon>
        <taxon>Lacipirellulaceae</taxon>
        <taxon>Posidoniimonas</taxon>
    </lineage>
</organism>
<accession>A0A5C5V074</accession>
<dbReference type="AlphaFoldDB" id="A0A5C5V074"/>
<dbReference type="Proteomes" id="UP000316714">
    <property type="component" value="Unassembled WGS sequence"/>
</dbReference>
<dbReference type="EMBL" id="SIHJ01000004">
    <property type="protein sequence ID" value="TWT31152.1"/>
    <property type="molecule type" value="Genomic_DNA"/>
</dbReference>
<proteinExistence type="predicted"/>
<dbReference type="SMART" id="SM00530">
    <property type="entry name" value="HTH_XRE"/>
    <property type="match status" value="1"/>
</dbReference>
<feature type="domain" description="HTH cro/C1-type" evidence="2">
    <location>
        <begin position="18"/>
        <end position="72"/>
    </location>
</feature>
<feature type="region of interest" description="Disordered" evidence="1">
    <location>
        <begin position="61"/>
        <end position="83"/>
    </location>
</feature>
<dbReference type="Gene3D" id="1.10.260.40">
    <property type="entry name" value="lambda repressor-like DNA-binding domains"/>
    <property type="match status" value="1"/>
</dbReference>
<protein>
    <submittedName>
        <fullName evidence="3">Helix-turn-helix protein</fullName>
    </submittedName>
</protein>